<organism evidence="2 3">
    <name type="scientific">Tahibacter soli</name>
    <dbReference type="NCBI Taxonomy" id="2983605"/>
    <lineage>
        <taxon>Bacteria</taxon>
        <taxon>Pseudomonadati</taxon>
        <taxon>Pseudomonadota</taxon>
        <taxon>Gammaproteobacteria</taxon>
        <taxon>Lysobacterales</taxon>
        <taxon>Rhodanobacteraceae</taxon>
        <taxon>Tahibacter</taxon>
    </lineage>
</organism>
<name>A0A9X4BGX0_9GAMM</name>
<proteinExistence type="predicted"/>
<evidence type="ECO:0000313" key="3">
    <source>
        <dbReference type="Proteomes" id="UP001139971"/>
    </source>
</evidence>
<feature type="chain" id="PRO_5040925269" evidence="1">
    <location>
        <begin position="23"/>
        <end position="179"/>
    </location>
</feature>
<evidence type="ECO:0000256" key="1">
    <source>
        <dbReference type="SAM" id="SignalP"/>
    </source>
</evidence>
<dbReference type="Proteomes" id="UP001139971">
    <property type="component" value="Unassembled WGS sequence"/>
</dbReference>
<dbReference type="RefSeq" id="WP_263543346.1">
    <property type="nucleotide sequence ID" value="NZ_JAOVZO020000003.1"/>
</dbReference>
<protein>
    <submittedName>
        <fullName evidence="2">Uncharacterized protein</fullName>
    </submittedName>
</protein>
<dbReference type="EMBL" id="JAOVZO020000003">
    <property type="protein sequence ID" value="MDC8012086.1"/>
    <property type="molecule type" value="Genomic_DNA"/>
</dbReference>
<accession>A0A9X4BGX0</accession>
<dbReference type="AlphaFoldDB" id="A0A9X4BGX0"/>
<gene>
    <name evidence="2" type="ORF">OD750_005950</name>
</gene>
<feature type="signal peptide" evidence="1">
    <location>
        <begin position="1"/>
        <end position="22"/>
    </location>
</feature>
<reference evidence="2" key="1">
    <citation type="submission" date="2023-02" db="EMBL/GenBank/DDBJ databases">
        <title>Tahibacter soli sp. nov. isolated from soil.</title>
        <authorList>
            <person name="Baek J.H."/>
            <person name="Lee J.K."/>
            <person name="Choi D.G."/>
            <person name="Jeon C.O."/>
        </authorList>
    </citation>
    <scope>NUCLEOTIDE SEQUENCE</scope>
    <source>
        <strain evidence="2">BL</strain>
    </source>
</reference>
<evidence type="ECO:0000313" key="2">
    <source>
        <dbReference type="EMBL" id="MDC8012086.1"/>
    </source>
</evidence>
<keyword evidence="1" id="KW-0732">Signal</keyword>
<comment type="caution">
    <text evidence="2">The sequence shown here is derived from an EMBL/GenBank/DDBJ whole genome shotgun (WGS) entry which is preliminary data.</text>
</comment>
<sequence length="179" mass="19615">MKSFFSIATLAAFLFAFSSATAVPSSASFSETAEFVAEKERDARVGESLLSPIRTSAELSAYLQLHKTSPFNALSKRSQQLFVESLVFTENGLASYRYRELESELTPRQAFELLSLFGAQKTLGYLQFAQASSEESNAAAKLAPVLLDDHKGYRCVPPATCQSSMDHICIGANCGMYPW</sequence>
<keyword evidence="3" id="KW-1185">Reference proteome</keyword>